<protein>
    <submittedName>
        <fullName evidence="1">Ribonuclease</fullName>
    </submittedName>
</protein>
<name>A0A6I1FNT2_9BACI</name>
<sequence length="67" mass="7820">MILYTVMPQEYIFPQSEQANNLELVTWNGIPLFAEREEHQYKVIRVISTNPAHYLNQQVAPGQFISL</sequence>
<evidence type="ECO:0000313" key="1">
    <source>
        <dbReference type="EMBL" id="KAB7708104.1"/>
    </source>
</evidence>
<organism evidence="1 2">
    <name type="scientific">Bacillus aerolatus</name>
    <dbReference type="NCBI Taxonomy" id="2653354"/>
    <lineage>
        <taxon>Bacteria</taxon>
        <taxon>Bacillati</taxon>
        <taxon>Bacillota</taxon>
        <taxon>Bacilli</taxon>
        <taxon>Bacillales</taxon>
        <taxon>Bacillaceae</taxon>
        <taxon>Bacillus</taxon>
    </lineage>
</organism>
<dbReference type="Proteomes" id="UP000429595">
    <property type="component" value="Unassembled WGS sequence"/>
</dbReference>
<dbReference type="RefSeq" id="WP_152150090.1">
    <property type="nucleotide sequence ID" value="NZ_WEIO01000002.1"/>
</dbReference>
<accession>A0A6I1FNT2</accession>
<dbReference type="AlphaFoldDB" id="A0A6I1FNT2"/>
<dbReference type="InterPro" id="IPR025619">
    <property type="entry name" value="YlzJ"/>
</dbReference>
<proteinExistence type="predicted"/>
<dbReference type="Pfam" id="PF14035">
    <property type="entry name" value="YlzJ"/>
    <property type="match status" value="1"/>
</dbReference>
<gene>
    <name evidence="1" type="ORF">F9802_05180</name>
</gene>
<comment type="caution">
    <text evidence="1">The sequence shown here is derived from an EMBL/GenBank/DDBJ whole genome shotgun (WGS) entry which is preliminary data.</text>
</comment>
<evidence type="ECO:0000313" key="2">
    <source>
        <dbReference type="Proteomes" id="UP000429595"/>
    </source>
</evidence>
<dbReference type="EMBL" id="WEIO01000002">
    <property type="protein sequence ID" value="KAB7708104.1"/>
    <property type="molecule type" value="Genomic_DNA"/>
</dbReference>
<reference evidence="1 2" key="1">
    <citation type="submission" date="2019-10" db="EMBL/GenBank/DDBJ databases">
        <title>Bacillus aerolatum sp. nov., isolated from bioaerosol of sport playgrounds.</title>
        <authorList>
            <person name="Chen P."/>
            <person name="Zhang G."/>
        </authorList>
    </citation>
    <scope>NUCLEOTIDE SEQUENCE [LARGE SCALE GENOMIC DNA]</scope>
    <source>
        <strain evidence="1 2">CX253</strain>
    </source>
</reference>
<keyword evidence="2" id="KW-1185">Reference proteome</keyword>